<evidence type="ECO:0000313" key="3">
    <source>
        <dbReference type="Proteomes" id="UP000000560"/>
    </source>
</evidence>
<reference evidence="3" key="2">
    <citation type="journal article" date="2009" name="Fungal Genet. Biol.">
        <title>The 2008 update of the Aspergillus nidulans genome annotation: a community effort.</title>
        <authorList>
            <person name="Wortman J.R."/>
            <person name="Gilsenan J.M."/>
            <person name="Joardar V."/>
            <person name="Deegan J."/>
            <person name="Clutterbuck J."/>
            <person name="Andersen M.R."/>
            <person name="Archer D."/>
            <person name="Bencina M."/>
            <person name="Braus G."/>
            <person name="Coutinho P."/>
            <person name="von Dohren H."/>
            <person name="Doonan J."/>
            <person name="Driessen A.J."/>
            <person name="Durek P."/>
            <person name="Espeso E."/>
            <person name="Fekete E."/>
            <person name="Flipphi M."/>
            <person name="Estrada C.G."/>
            <person name="Geysens S."/>
            <person name="Goldman G."/>
            <person name="de Groot P.W."/>
            <person name="Hansen K."/>
            <person name="Harris S.D."/>
            <person name="Heinekamp T."/>
            <person name="Helmstaedt K."/>
            <person name="Henrissat B."/>
            <person name="Hofmann G."/>
            <person name="Homan T."/>
            <person name="Horio T."/>
            <person name="Horiuchi H."/>
            <person name="James S."/>
            <person name="Jones M."/>
            <person name="Karaffa L."/>
            <person name="Karanyi Z."/>
            <person name="Kato M."/>
            <person name="Keller N."/>
            <person name="Kelly D.E."/>
            <person name="Kiel J.A."/>
            <person name="Kim J.M."/>
            <person name="van der Klei I.J."/>
            <person name="Klis F.M."/>
            <person name="Kovalchuk A."/>
            <person name="Krasevec N."/>
            <person name="Kubicek C.P."/>
            <person name="Liu B."/>
            <person name="Maccabe A."/>
            <person name="Meyer V."/>
            <person name="Mirabito P."/>
            <person name="Miskei M."/>
            <person name="Mos M."/>
            <person name="Mullins J."/>
            <person name="Nelson D.R."/>
            <person name="Nielsen J."/>
            <person name="Oakley B.R."/>
            <person name="Osmani S.A."/>
            <person name="Pakula T."/>
            <person name="Paszewski A."/>
            <person name="Paulsen I."/>
            <person name="Pilsyk S."/>
            <person name="Pocsi I."/>
            <person name="Punt P.J."/>
            <person name="Ram A.F."/>
            <person name="Ren Q."/>
            <person name="Robellet X."/>
            <person name="Robson G."/>
            <person name="Seiboth B."/>
            <person name="van Solingen P."/>
            <person name="Specht T."/>
            <person name="Sun J."/>
            <person name="Taheri-Talesh N."/>
            <person name="Takeshita N."/>
            <person name="Ussery D."/>
            <person name="vanKuyk P.A."/>
            <person name="Visser H."/>
            <person name="van de Vondervoort P.J."/>
            <person name="de Vries R.P."/>
            <person name="Walton J."/>
            <person name="Xiang X."/>
            <person name="Xiong Y."/>
            <person name="Zeng A.P."/>
            <person name="Brandt B.W."/>
            <person name="Cornell M.J."/>
            <person name="van den Hondel C.A."/>
            <person name="Visser J."/>
            <person name="Oliver S.G."/>
            <person name="Turner G."/>
        </authorList>
    </citation>
    <scope>GENOME REANNOTATION</scope>
    <source>
        <strain evidence="3">FGSC A4 / ATCC 38163 / CBS 112.46 / NRRL 194 / M139</strain>
    </source>
</reference>
<dbReference type="Proteomes" id="UP000000560">
    <property type="component" value="Chromosome V"/>
</dbReference>
<name>Q5ATJ3_EMENI</name>
<accession>Q5ATJ3</accession>
<feature type="region of interest" description="Disordered" evidence="1">
    <location>
        <begin position="19"/>
        <end position="76"/>
    </location>
</feature>
<dbReference type="KEGG" id="ani:ANIA_08387"/>
<accession>C8VE86</accession>
<dbReference type="EMBL" id="BN001305">
    <property type="protein sequence ID" value="CBF80437.1"/>
    <property type="molecule type" value="Genomic_DNA"/>
</dbReference>
<dbReference type="OrthoDB" id="4445556at2759"/>
<evidence type="ECO:0000313" key="2">
    <source>
        <dbReference type="EMBL" id="CBF80437.1"/>
    </source>
</evidence>
<dbReference type="GeneID" id="2868633"/>
<keyword evidence="3" id="KW-1185">Reference proteome</keyword>
<dbReference type="InParanoid" id="Q5ATJ3"/>
<feature type="compositionally biased region" description="Low complexity" evidence="1">
    <location>
        <begin position="53"/>
        <end position="71"/>
    </location>
</feature>
<protein>
    <submittedName>
        <fullName evidence="2">Uncharacterized protein</fullName>
    </submittedName>
</protein>
<gene>
    <name evidence="2" type="ORF">ANIA_08387</name>
</gene>
<feature type="region of interest" description="Disordered" evidence="1">
    <location>
        <begin position="161"/>
        <end position="185"/>
    </location>
</feature>
<dbReference type="OMA" id="RSREYHY"/>
<reference evidence="3" key="1">
    <citation type="journal article" date="2005" name="Nature">
        <title>Sequencing of Aspergillus nidulans and comparative analysis with A. fumigatus and A. oryzae.</title>
        <authorList>
            <person name="Galagan J.E."/>
            <person name="Calvo S.E."/>
            <person name="Cuomo C."/>
            <person name="Ma L.J."/>
            <person name="Wortman J.R."/>
            <person name="Batzoglou S."/>
            <person name="Lee S.I."/>
            <person name="Basturkmen M."/>
            <person name="Spevak C.C."/>
            <person name="Clutterbuck J."/>
            <person name="Kapitonov V."/>
            <person name="Jurka J."/>
            <person name="Scazzocchio C."/>
            <person name="Farman M."/>
            <person name="Butler J."/>
            <person name="Purcell S."/>
            <person name="Harris S."/>
            <person name="Braus G.H."/>
            <person name="Draht O."/>
            <person name="Busch S."/>
            <person name="D'Enfert C."/>
            <person name="Bouchier C."/>
            <person name="Goldman G.H."/>
            <person name="Bell-Pedersen D."/>
            <person name="Griffiths-Jones S."/>
            <person name="Doonan J.H."/>
            <person name="Yu J."/>
            <person name="Vienken K."/>
            <person name="Pain A."/>
            <person name="Freitag M."/>
            <person name="Selker E.U."/>
            <person name="Archer D.B."/>
            <person name="Penalva M.A."/>
            <person name="Oakley B.R."/>
            <person name="Momany M."/>
            <person name="Tanaka T."/>
            <person name="Kumagai T."/>
            <person name="Asai K."/>
            <person name="Machida M."/>
            <person name="Nierman W.C."/>
            <person name="Denning D.W."/>
            <person name="Caddick M."/>
            <person name="Hynes M."/>
            <person name="Paoletti M."/>
            <person name="Fischer R."/>
            <person name="Miller B."/>
            <person name="Dyer P."/>
            <person name="Sachs M.S."/>
            <person name="Osmani S.A."/>
            <person name="Birren B.W."/>
        </authorList>
    </citation>
    <scope>NUCLEOTIDE SEQUENCE [LARGE SCALE GENOMIC DNA]</scope>
    <source>
        <strain evidence="3">FGSC A4 / ATCC 38163 / CBS 112.46 / NRRL 194 / M139</strain>
    </source>
</reference>
<proteinExistence type="predicted"/>
<dbReference type="HOGENOM" id="CLU_1461296_0_0_1"/>
<dbReference type="AlphaFoldDB" id="Q5ATJ3"/>
<dbReference type="RefSeq" id="XP_681656.1">
    <property type="nucleotide sequence ID" value="XM_676564.1"/>
</dbReference>
<sequence length="185" mass="20589">MHWVSGTWLWAKHKASRSTSSGAPIYLEQSKGTSERRNRPRTWSLPTNPPDDTSTASSRSRGSSYSQSHGYSHGHTHSLHRVETYNQAQYNNPLAVAQLRCIRCGGLRSREYHYRHFDDPVKYPSVGICSRQRTRCARAKSDPVPLAAMDPPATAVAPVFDIPELPDTSTSRPKTASGEIEPDSL</sequence>
<organism evidence="2 3">
    <name type="scientific">Emericella nidulans (strain FGSC A4 / ATCC 38163 / CBS 112.46 / NRRL 194 / M139)</name>
    <name type="common">Aspergillus nidulans</name>
    <dbReference type="NCBI Taxonomy" id="227321"/>
    <lineage>
        <taxon>Eukaryota</taxon>
        <taxon>Fungi</taxon>
        <taxon>Dikarya</taxon>
        <taxon>Ascomycota</taxon>
        <taxon>Pezizomycotina</taxon>
        <taxon>Eurotiomycetes</taxon>
        <taxon>Eurotiomycetidae</taxon>
        <taxon>Eurotiales</taxon>
        <taxon>Aspergillaceae</taxon>
        <taxon>Aspergillus</taxon>
        <taxon>Aspergillus subgen. Nidulantes</taxon>
    </lineage>
</organism>
<evidence type="ECO:0000256" key="1">
    <source>
        <dbReference type="SAM" id="MobiDB-lite"/>
    </source>
</evidence>